<reference evidence="1" key="1">
    <citation type="submission" date="2014-09" db="EMBL/GenBank/DDBJ databases">
        <authorList>
            <person name="Magalhaes I.L.F."/>
            <person name="Oliveira U."/>
            <person name="Santos F.R."/>
            <person name="Vidigal T.H.D.A."/>
            <person name="Brescovit A.D."/>
            <person name="Santos A.J."/>
        </authorList>
    </citation>
    <scope>NUCLEOTIDE SEQUENCE</scope>
</reference>
<sequence length="103" mass="11788">DVLLGEKSCRAELTITEIRQMVQIREELLWYSQPPPSHFSFTLSSGIAQMRHHPFPSQRVAVLRSWWATRGASLPRAFNILDSPASNLNLHHFQITTPINPKN</sequence>
<proteinExistence type="predicted"/>
<protein>
    <submittedName>
        <fullName evidence="1">Uncharacterized protein</fullName>
    </submittedName>
</protein>
<accession>A0A0K8S2Y4</accession>
<name>A0A0K8S2Y4_LYGHE</name>
<organism evidence="1">
    <name type="scientific">Lygus hesperus</name>
    <name type="common">Western plant bug</name>
    <dbReference type="NCBI Taxonomy" id="30085"/>
    <lineage>
        <taxon>Eukaryota</taxon>
        <taxon>Metazoa</taxon>
        <taxon>Ecdysozoa</taxon>
        <taxon>Arthropoda</taxon>
        <taxon>Hexapoda</taxon>
        <taxon>Insecta</taxon>
        <taxon>Pterygota</taxon>
        <taxon>Neoptera</taxon>
        <taxon>Paraneoptera</taxon>
        <taxon>Hemiptera</taxon>
        <taxon>Heteroptera</taxon>
        <taxon>Panheteroptera</taxon>
        <taxon>Cimicomorpha</taxon>
        <taxon>Miridae</taxon>
        <taxon>Mirini</taxon>
        <taxon>Lygus</taxon>
    </lineage>
</organism>
<dbReference type="AlphaFoldDB" id="A0A0K8S2Y4"/>
<dbReference type="EMBL" id="GBRD01018181">
    <property type="protein sequence ID" value="JAG47646.1"/>
    <property type="molecule type" value="Transcribed_RNA"/>
</dbReference>
<feature type="non-terminal residue" evidence="1">
    <location>
        <position position="1"/>
    </location>
</feature>
<evidence type="ECO:0000313" key="1">
    <source>
        <dbReference type="EMBL" id="JAG47646.1"/>
    </source>
</evidence>